<organism evidence="2 3">
    <name type="scientific">Bailinhaonella thermotolerans</name>
    <dbReference type="NCBI Taxonomy" id="1070861"/>
    <lineage>
        <taxon>Bacteria</taxon>
        <taxon>Bacillati</taxon>
        <taxon>Actinomycetota</taxon>
        <taxon>Actinomycetes</taxon>
        <taxon>Streptosporangiales</taxon>
        <taxon>Streptosporangiaceae</taxon>
        <taxon>Bailinhaonella</taxon>
    </lineage>
</organism>
<dbReference type="Proteomes" id="UP000265768">
    <property type="component" value="Unassembled WGS sequence"/>
</dbReference>
<keyword evidence="3" id="KW-1185">Reference proteome</keyword>
<feature type="compositionally biased region" description="Low complexity" evidence="1">
    <location>
        <begin position="119"/>
        <end position="128"/>
    </location>
</feature>
<accession>A0A3A4AUD7</accession>
<comment type="caution">
    <text evidence="2">The sequence shown here is derived from an EMBL/GenBank/DDBJ whole genome shotgun (WGS) entry which is preliminary data.</text>
</comment>
<feature type="region of interest" description="Disordered" evidence="1">
    <location>
        <begin position="92"/>
        <end position="143"/>
    </location>
</feature>
<evidence type="ECO:0000256" key="1">
    <source>
        <dbReference type="SAM" id="MobiDB-lite"/>
    </source>
</evidence>
<evidence type="ECO:0000313" key="3">
    <source>
        <dbReference type="Proteomes" id="UP000265768"/>
    </source>
</evidence>
<dbReference type="Pfam" id="PF26421">
    <property type="entry name" value="Avidin_like"/>
    <property type="match status" value="1"/>
</dbReference>
<dbReference type="EMBL" id="QZEY01000008">
    <property type="protein sequence ID" value="RJL30934.1"/>
    <property type="molecule type" value="Genomic_DNA"/>
</dbReference>
<dbReference type="OrthoDB" id="5684515at2"/>
<protein>
    <submittedName>
        <fullName evidence="2">Uncharacterized protein</fullName>
    </submittedName>
</protein>
<name>A0A3A4AUD7_9ACTN</name>
<gene>
    <name evidence="2" type="ORF">D5H75_21830</name>
</gene>
<reference evidence="2 3" key="1">
    <citation type="submission" date="2018-09" db="EMBL/GenBank/DDBJ databases">
        <title>YIM 75507 draft genome.</title>
        <authorList>
            <person name="Tang S."/>
            <person name="Feng Y."/>
        </authorList>
    </citation>
    <scope>NUCLEOTIDE SEQUENCE [LARGE SCALE GENOMIC DNA]</scope>
    <source>
        <strain evidence="2 3">YIM 75507</strain>
    </source>
</reference>
<sequence length="143" mass="15184">MNDRELLDGRRFVIVNTADGESAPENATEFLTREAGGVVWGTYRGGEVTHGRFVGTRVEREVELSYAHRLADGELAAGHSRTRIELLPDGRLRLVGESGETEESPAAGPDGEPGEDAAEGAGEAPEGGSEPEKSLVGVVEEVR</sequence>
<dbReference type="InterPro" id="IPR058595">
    <property type="entry name" value="Avidin-like"/>
</dbReference>
<evidence type="ECO:0000313" key="2">
    <source>
        <dbReference type="EMBL" id="RJL30934.1"/>
    </source>
</evidence>
<proteinExistence type="predicted"/>
<dbReference type="RefSeq" id="WP_119928357.1">
    <property type="nucleotide sequence ID" value="NZ_QZEY01000008.1"/>
</dbReference>
<dbReference type="AlphaFoldDB" id="A0A3A4AUD7"/>